<accession>Q23345</accession>
<feature type="region of interest" description="Disordered" evidence="1">
    <location>
        <begin position="353"/>
        <end position="374"/>
    </location>
</feature>
<dbReference type="PANTHER" id="PTHR11668">
    <property type="entry name" value="SERINE/THREONINE PROTEIN PHOSPHATASE"/>
    <property type="match status" value="1"/>
</dbReference>
<dbReference type="CTD" id="177485"/>
<dbReference type="SMART" id="SM00156">
    <property type="entry name" value="PP2Ac"/>
    <property type="match status" value="1"/>
</dbReference>
<dbReference type="OrthoDB" id="5845028at2759"/>
<evidence type="ECO:0000313" key="4">
    <source>
        <dbReference type="Proteomes" id="UP000001940"/>
    </source>
</evidence>
<dbReference type="PIR" id="T27607">
    <property type="entry name" value="T27607"/>
</dbReference>
<feature type="domain" description="Serine/threonine specific protein phosphatases" evidence="2">
    <location>
        <begin position="52"/>
        <end position="348"/>
    </location>
</feature>
<evidence type="ECO:0000259" key="2">
    <source>
        <dbReference type="SMART" id="SM00156"/>
    </source>
</evidence>
<reference evidence="3 4" key="1">
    <citation type="journal article" date="1998" name="Science">
        <title>Genome sequence of the nematode C. elegans: a platform for investigating biology.</title>
        <authorList>
            <consortium name="The C. elegans sequencing consortium"/>
            <person name="Sulson J.E."/>
            <person name="Waterston R."/>
        </authorList>
    </citation>
    <scope>NUCLEOTIDE SEQUENCE [LARGE SCALE GENOMIC DNA]</scope>
    <source>
        <strain evidence="3 4">Bristol N2</strain>
    </source>
</reference>
<dbReference type="OMA" id="EFENHAM"/>
<protein>
    <submittedName>
        <fullName evidence="3">Serine/threonine specific protein phosphatases domain-containing protein</fullName>
    </submittedName>
</protein>
<dbReference type="STRING" id="6239.ZC477.2.1"/>
<evidence type="ECO:0000313" key="5">
    <source>
        <dbReference type="WormBase" id="ZC477.2"/>
    </source>
</evidence>
<dbReference type="RefSeq" id="NP_501111.2">
    <property type="nucleotide sequence ID" value="NM_068710.3"/>
</dbReference>
<feature type="compositionally biased region" description="Polar residues" evidence="1">
    <location>
        <begin position="363"/>
        <end position="374"/>
    </location>
</feature>
<feature type="region of interest" description="Disordered" evidence="1">
    <location>
        <begin position="1"/>
        <end position="28"/>
    </location>
</feature>
<dbReference type="Bgee" id="WBGene00022617">
    <property type="expression patterns" value="Expressed in adult organism and 1 other cell type or tissue"/>
</dbReference>
<dbReference type="Proteomes" id="UP000001940">
    <property type="component" value="Chromosome IV"/>
</dbReference>
<dbReference type="AGR" id="WB:WBGene00022617"/>
<dbReference type="KEGG" id="cel:CELE_ZC477.2"/>
<dbReference type="GO" id="GO:0004722">
    <property type="term" value="F:protein serine/threonine phosphatase activity"/>
    <property type="evidence" value="ECO:0000318"/>
    <property type="project" value="GO_Central"/>
</dbReference>
<dbReference type="InParanoid" id="Q23345"/>
<dbReference type="GO" id="GO:0005634">
    <property type="term" value="C:nucleus"/>
    <property type="evidence" value="ECO:0000318"/>
    <property type="project" value="GO_Central"/>
</dbReference>
<dbReference type="PaxDb" id="6239-ZC477.2"/>
<dbReference type="PANTHER" id="PTHR11668:SF311">
    <property type="entry name" value="SERINE_THREONINE SPECIFIC PROTEIN PHOSPHATASES DOMAIN-CONTAINING PROTEIN"/>
    <property type="match status" value="1"/>
</dbReference>
<dbReference type="DIP" id="DIP-26029N"/>
<dbReference type="AlphaFoldDB" id="Q23345"/>
<keyword evidence="4" id="KW-1185">Reference proteome</keyword>
<sequence>MDSQKDFNLGDSSKGEKEGMQPSTGNNQFEPFEFLKKMIQPGRVMKRSKNNLSSNEVWSVCRAVIDEFKKEQNLMEVSAPVTVIGDVHGNFHDLYRALLARTEQDITDEQKSNFSTRQFVRDKYVFLGNYIDKGPRSIECICLLFAFKICFPQKYILLRGPHECPSVNSSEFLGVMETFSPNHFKKIHKKFNEAFSWMPLAAVVGQKILCVHGGISPRLTSWEDIRKIKRPLKDATEDPLATDLLFADTLDFDLIHIPTRKPKYEFNVIRNMSVMYNEAAVTQFCEKFNLKLIIRSHMKVPFGYRFFSEKRLITIFNSTGFQNESNYGAVLKIDGNAKITIISLLPQQSKAEVQEKAHHSDMTSECNTMSSKGP</sequence>
<dbReference type="FunFam" id="3.60.21.10:FF:000348">
    <property type="entry name" value="Protein CBG05769"/>
    <property type="match status" value="1"/>
</dbReference>
<dbReference type="SUPFAM" id="SSF56300">
    <property type="entry name" value="Metallo-dependent phosphatases"/>
    <property type="match status" value="1"/>
</dbReference>
<organism evidence="3 4">
    <name type="scientific">Caenorhabditis elegans</name>
    <dbReference type="NCBI Taxonomy" id="6239"/>
    <lineage>
        <taxon>Eukaryota</taxon>
        <taxon>Metazoa</taxon>
        <taxon>Ecdysozoa</taxon>
        <taxon>Nematoda</taxon>
        <taxon>Chromadorea</taxon>
        <taxon>Rhabditida</taxon>
        <taxon>Rhabditina</taxon>
        <taxon>Rhabditomorpha</taxon>
        <taxon>Rhabditoidea</taxon>
        <taxon>Rhabditidae</taxon>
        <taxon>Peloderinae</taxon>
        <taxon>Caenorhabditis</taxon>
    </lineage>
</organism>
<dbReference type="SMR" id="Q23345"/>
<dbReference type="HOGENOM" id="CLU_004962_0_0_1"/>
<dbReference type="FunCoup" id="Q23345">
    <property type="interactions" value="38"/>
</dbReference>
<dbReference type="GO" id="GO:0005737">
    <property type="term" value="C:cytoplasm"/>
    <property type="evidence" value="ECO:0000318"/>
    <property type="project" value="GO_Central"/>
</dbReference>
<feature type="compositionally biased region" description="Basic and acidic residues" evidence="1">
    <location>
        <begin position="353"/>
        <end position="362"/>
    </location>
</feature>
<dbReference type="Pfam" id="PF00149">
    <property type="entry name" value="Metallophos"/>
    <property type="match status" value="1"/>
</dbReference>
<dbReference type="GeneID" id="177485"/>
<proteinExistence type="predicted"/>
<dbReference type="EMBL" id="BX284604">
    <property type="protein sequence ID" value="CCD66627.1"/>
    <property type="molecule type" value="Genomic_DNA"/>
</dbReference>
<name>Q23345_CAEEL</name>
<dbReference type="InterPro" id="IPR050341">
    <property type="entry name" value="PP1_catalytic_subunit"/>
</dbReference>
<dbReference type="Gene3D" id="3.60.21.10">
    <property type="match status" value="1"/>
</dbReference>
<evidence type="ECO:0000313" key="3">
    <source>
        <dbReference type="EMBL" id="CCD66627.1"/>
    </source>
</evidence>
<dbReference type="InterPro" id="IPR004843">
    <property type="entry name" value="Calcineurin-like_PHP"/>
</dbReference>
<dbReference type="PhylomeDB" id="Q23345"/>
<dbReference type="InterPro" id="IPR029052">
    <property type="entry name" value="Metallo-depent_PP-like"/>
</dbReference>
<dbReference type="eggNOG" id="KOG0374">
    <property type="taxonomic scope" value="Eukaryota"/>
</dbReference>
<dbReference type="PRINTS" id="PR00114">
    <property type="entry name" value="STPHPHTASE"/>
</dbReference>
<dbReference type="UCSC" id="ZC477.2">
    <property type="organism name" value="c. elegans"/>
</dbReference>
<dbReference type="WormBase" id="ZC477.2">
    <property type="protein sequence ID" value="CE35146"/>
    <property type="gene ID" value="WBGene00022617"/>
</dbReference>
<gene>
    <name evidence="3" type="ORF">CELE_ZC477.2</name>
    <name evidence="3 5" type="ORF">ZC477.2</name>
</gene>
<dbReference type="InterPro" id="IPR006186">
    <property type="entry name" value="Ser/Thr-sp_prot-phosphatase"/>
</dbReference>
<evidence type="ECO:0000256" key="1">
    <source>
        <dbReference type="SAM" id="MobiDB-lite"/>
    </source>
</evidence>
<dbReference type="CDD" id="cd00144">
    <property type="entry name" value="MPP_PPP_family"/>
    <property type="match status" value="1"/>
</dbReference>